<evidence type="ECO:0000256" key="8">
    <source>
        <dbReference type="ARBA" id="ARBA00050061"/>
    </source>
</evidence>
<dbReference type="EMBL" id="CP097463">
    <property type="protein sequence ID" value="WAX56686.1"/>
    <property type="molecule type" value="Genomic_DNA"/>
</dbReference>
<dbReference type="InterPro" id="IPR011356">
    <property type="entry name" value="Leucine_aapep/pepB"/>
</dbReference>
<dbReference type="InterPro" id="IPR000819">
    <property type="entry name" value="Peptidase_M17_C"/>
</dbReference>
<dbReference type="Proteomes" id="UP001164693">
    <property type="component" value="Chromosome"/>
</dbReference>
<evidence type="ECO:0000313" key="11">
    <source>
        <dbReference type="Proteomes" id="UP001164693"/>
    </source>
</evidence>
<evidence type="ECO:0000259" key="9">
    <source>
        <dbReference type="Pfam" id="PF00883"/>
    </source>
</evidence>
<sequence length="489" mass="49764">MTSVQLTNRGVAALRPDAVVLVASAGARGAVFDDASRDVAAALGLDLDAVVRRHAPAFGAAVGETCALVVPSCGVTVVLVGVAAGLAGVAEAAMAAAAAIRGHRRVATTLAGLGTDRPAAVRACVEGLLIGGYRQRADRGARPAGAVSLLLAAPDRAADPALRAAVRTAQAAAAATSWVRELVERPAGELVPSVLAEEIRARAGNAGVRVRVWTPRQLATRGFGATLGVAAGSAQPPAVVELRLGAERRDVLGLAGKGITFDSGGLDLKRDPDEIAWMKSDMAGAAAVAAAVCAAAELGASRTVHAVLPLTENMPGSRALRPGDVVTHPDGRRTEVVDTDSEGRLVLADAVAHLARSGARCIVDVGTLTDGGGLGHLRWGCWGNAPDLVADVLRAGTAAGEPGWELPLLPRYRELFRSGVADLRNCARDVSDTAMMAATYLSTFADGVAWAHVDNGGTAYLPAALAPWPEGATGSPTRALLELITSTPT</sequence>
<feature type="domain" description="Cytosol aminopeptidase" evidence="9">
    <location>
        <begin position="178"/>
        <end position="480"/>
    </location>
</feature>
<comment type="function">
    <text evidence="6">Presumably involved in the processing and regular turnover of intracellular proteins. Catalyzes the removal of unsubstituted N-terminal amino acids from various peptides.</text>
</comment>
<keyword evidence="11" id="KW-1185">Reference proteome</keyword>
<gene>
    <name evidence="10" type="ORF">M6B22_19470</name>
</gene>
<keyword evidence="2" id="KW-0031">Aminopeptidase</keyword>
<evidence type="ECO:0000256" key="6">
    <source>
        <dbReference type="ARBA" id="ARBA00049972"/>
    </source>
</evidence>
<dbReference type="PRINTS" id="PR00481">
    <property type="entry name" value="LAMNOPPTDASE"/>
</dbReference>
<organism evidence="10 11">
    <name type="scientific">Jatrophihabitans cynanchi</name>
    <dbReference type="NCBI Taxonomy" id="2944128"/>
    <lineage>
        <taxon>Bacteria</taxon>
        <taxon>Bacillati</taxon>
        <taxon>Actinomycetota</taxon>
        <taxon>Actinomycetes</taxon>
        <taxon>Jatrophihabitantales</taxon>
        <taxon>Jatrophihabitantaceae</taxon>
        <taxon>Jatrophihabitans</taxon>
    </lineage>
</organism>
<name>A0ABY7K041_9ACTN</name>
<evidence type="ECO:0000256" key="1">
    <source>
        <dbReference type="ARBA" id="ARBA00009528"/>
    </source>
</evidence>
<dbReference type="RefSeq" id="WP_269443218.1">
    <property type="nucleotide sequence ID" value="NZ_CP097463.1"/>
</dbReference>
<dbReference type="Pfam" id="PF00883">
    <property type="entry name" value="Peptidase_M17"/>
    <property type="match status" value="1"/>
</dbReference>
<evidence type="ECO:0000256" key="7">
    <source>
        <dbReference type="ARBA" id="ARBA00050021"/>
    </source>
</evidence>
<evidence type="ECO:0000256" key="3">
    <source>
        <dbReference type="ARBA" id="ARBA00022670"/>
    </source>
</evidence>
<proteinExistence type="inferred from homology"/>
<reference evidence="10" key="1">
    <citation type="submission" date="2022-05" db="EMBL/GenBank/DDBJ databases">
        <title>Jatrophihabitans sp. SB3-54 whole genome sequence.</title>
        <authorList>
            <person name="Suh M.K."/>
            <person name="Eom M.K."/>
            <person name="Kim J.S."/>
            <person name="Kim H.S."/>
            <person name="Do H.E."/>
            <person name="Shin Y.K."/>
            <person name="Lee J.-S."/>
        </authorList>
    </citation>
    <scope>NUCLEOTIDE SEQUENCE</scope>
    <source>
        <strain evidence="10">SB3-54</strain>
    </source>
</reference>
<accession>A0ABY7K041</accession>
<protein>
    <recommendedName>
        <fullName evidence="7">Probable cytosol aminopeptidase</fullName>
    </recommendedName>
    <alternativeName>
        <fullName evidence="8">Leucine aminopeptidase</fullName>
    </alternativeName>
    <alternativeName>
        <fullName evidence="5">Leucyl aminopeptidase</fullName>
    </alternativeName>
</protein>
<evidence type="ECO:0000256" key="5">
    <source>
        <dbReference type="ARBA" id="ARBA00033172"/>
    </source>
</evidence>
<dbReference type="PANTHER" id="PTHR11963:SF23">
    <property type="entry name" value="CYTOSOL AMINOPEPTIDASE"/>
    <property type="match status" value="1"/>
</dbReference>
<evidence type="ECO:0000256" key="2">
    <source>
        <dbReference type="ARBA" id="ARBA00022438"/>
    </source>
</evidence>
<keyword evidence="3" id="KW-0645">Protease</keyword>
<evidence type="ECO:0000313" key="10">
    <source>
        <dbReference type="EMBL" id="WAX56686.1"/>
    </source>
</evidence>
<dbReference type="SUPFAM" id="SSF53187">
    <property type="entry name" value="Zn-dependent exopeptidases"/>
    <property type="match status" value="1"/>
</dbReference>
<comment type="similarity">
    <text evidence="1">Belongs to the peptidase M17 family.</text>
</comment>
<dbReference type="PANTHER" id="PTHR11963">
    <property type="entry name" value="LEUCINE AMINOPEPTIDASE-RELATED"/>
    <property type="match status" value="1"/>
</dbReference>
<keyword evidence="4" id="KW-0378">Hydrolase</keyword>
<dbReference type="Gene3D" id="3.40.630.10">
    <property type="entry name" value="Zn peptidases"/>
    <property type="match status" value="1"/>
</dbReference>
<evidence type="ECO:0000256" key="4">
    <source>
        <dbReference type="ARBA" id="ARBA00022801"/>
    </source>
</evidence>